<proteinExistence type="predicted"/>
<evidence type="ECO:0000313" key="3">
    <source>
        <dbReference type="EMBL" id="RAV32642.1"/>
    </source>
</evidence>
<dbReference type="EMBL" id="QHCV01000015">
    <property type="protein sequence ID" value="RAV32642.1"/>
    <property type="molecule type" value="Genomic_DNA"/>
</dbReference>
<organism evidence="3 4">
    <name type="scientific">Corynebacterium heidelbergense</name>
    <dbReference type="NCBI Taxonomy" id="2055947"/>
    <lineage>
        <taxon>Bacteria</taxon>
        <taxon>Bacillati</taxon>
        <taxon>Actinomycetota</taxon>
        <taxon>Actinomycetes</taxon>
        <taxon>Mycobacteriales</taxon>
        <taxon>Corynebacteriaceae</taxon>
        <taxon>Corynebacterium</taxon>
    </lineage>
</organism>
<dbReference type="CDD" id="cd05399">
    <property type="entry name" value="NT_Rel-Spo_like"/>
    <property type="match status" value="1"/>
</dbReference>
<evidence type="ECO:0000313" key="4">
    <source>
        <dbReference type="Proteomes" id="UP000251577"/>
    </source>
</evidence>
<feature type="compositionally biased region" description="Basic and acidic residues" evidence="1">
    <location>
        <begin position="320"/>
        <end position="331"/>
    </location>
</feature>
<dbReference type="SMART" id="SM00954">
    <property type="entry name" value="RelA_SpoT"/>
    <property type="match status" value="1"/>
</dbReference>
<dbReference type="Gene3D" id="1.10.287.860">
    <property type="entry name" value="Nucleotidyltransferase"/>
    <property type="match status" value="1"/>
</dbReference>
<feature type="region of interest" description="Disordered" evidence="1">
    <location>
        <begin position="303"/>
        <end position="331"/>
    </location>
</feature>
<gene>
    <name evidence="3" type="ORF">DLJ54_02455</name>
</gene>
<dbReference type="PANTHER" id="PTHR41773">
    <property type="entry name" value="GTP PYROPHOSPHATASE-RELATED"/>
    <property type="match status" value="1"/>
</dbReference>
<keyword evidence="4" id="KW-1185">Reference proteome</keyword>
<dbReference type="SUPFAM" id="SSF81301">
    <property type="entry name" value="Nucleotidyltransferase"/>
    <property type="match status" value="1"/>
</dbReference>
<dbReference type="InterPro" id="IPR007685">
    <property type="entry name" value="RelA_SpoT"/>
</dbReference>
<evidence type="ECO:0000259" key="2">
    <source>
        <dbReference type="SMART" id="SM00954"/>
    </source>
</evidence>
<name>A0A364V7M1_9CORY</name>
<dbReference type="RefSeq" id="WP_113630270.1">
    <property type="nucleotide sequence ID" value="NZ_QHCV01000015.1"/>
</dbReference>
<reference evidence="3 4" key="1">
    <citation type="journal article" date="2018" name="Syst. Appl. Microbiol.">
        <title>Corynebacterium heidelbergense sp. nov., isolated from the preen glands of Egyptian geese (Alopochen aegyptiacus).</title>
        <authorList>
            <person name="Braun M.S."/>
            <person name="Wang E."/>
            <person name="Zimmermann S."/>
            <person name="Wink M."/>
        </authorList>
    </citation>
    <scope>NUCLEOTIDE SEQUENCE [LARGE SCALE GENOMIC DNA]</scope>
    <source>
        <strain evidence="3 4">647</strain>
    </source>
</reference>
<dbReference type="Proteomes" id="UP000251577">
    <property type="component" value="Unassembled WGS sequence"/>
</dbReference>
<dbReference type="GO" id="GO:0015969">
    <property type="term" value="P:guanosine tetraphosphate metabolic process"/>
    <property type="evidence" value="ECO:0007669"/>
    <property type="project" value="InterPro"/>
</dbReference>
<dbReference type="AlphaFoldDB" id="A0A364V7M1"/>
<dbReference type="Gene3D" id="3.30.460.10">
    <property type="entry name" value="Beta Polymerase, domain 2"/>
    <property type="match status" value="1"/>
</dbReference>
<protein>
    <recommendedName>
        <fullName evidence="2">RelA/SpoT domain-containing protein</fullName>
    </recommendedName>
</protein>
<dbReference type="PANTHER" id="PTHR41773:SF1">
    <property type="entry name" value="RELA_SPOT DOMAIN-CONTAINING PROTEIN"/>
    <property type="match status" value="1"/>
</dbReference>
<comment type="caution">
    <text evidence="3">The sequence shown here is derived from an EMBL/GenBank/DDBJ whole genome shotgun (WGS) entry which is preliminary data.</text>
</comment>
<feature type="domain" description="RelA/SpoT" evidence="2">
    <location>
        <begin position="49"/>
        <end position="166"/>
    </location>
</feature>
<evidence type="ECO:0000256" key="1">
    <source>
        <dbReference type="SAM" id="MobiDB-lite"/>
    </source>
</evidence>
<sequence>MKRRKDRSTDHLASYEQWIHQHPHAVRELQSEITDALDDAGLAYDQVSVRVKARSSFLAKLANPDYPHYEDINTAHDILGVRVTTYHSSAIPQLVDVITGMFPVQRIEDKTAQTAQSGGFGYASQHIIVRSEKLGGALVEIQLRTVLQHAWAEFEHDVRYKNGGAGANPEVDRAFTLAAGLIELADQQFDKIAAITAEESERAAEAEITAAGLPGELSRLLGPGYPTSNVDYYTWAVDMLAAHGITTHGELCQLLAPEAIAELNAVMAYPYRPGQVRFLDDMLLFTYGRDHIRRTVRIGDNTATRPGRLGNRWQKLGQRTRSERTAERSAD</sequence>
<dbReference type="InterPro" id="IPR043519">
    <property type="entry name" value="NT_sf"/>
</dbReference>
<dbReference type="Pfam" id="PF04607">
    <property type="entry name" value="RelA_SpoT"/>
    <property type="match status" value="1"/>
</dbReference>
<accession>A0A364V7M1</accession>